<dbReference type="Pfam" id="PF00378">
    <property type="entry name" value="ECH_1"/>
    <property type="match status" value="1"/>
</dbReference>
<dbReference type="PANTHER" id="PTHR43684">
    <property type="match status" value="1"/>
</dbReference>
<dbReference type="InterPro" id="IPR029045">
    <property type="entry name" value="ClpP/crotonase-like_dom_sf"/>
</dbReference>
<evidence type="ECO:0000256" key="3">
    <source>
        <dbReference type="ARBA" id="ARBA00005254"/>
    </source>
</evidence>
<comment type="similarity">
    <text evidence="3">Belongs to the enoyl-CoA hydratase/isomerase family.</text>
</comment>
<reference evidence="6 7" key="1">
    <citation type="journal article" date="2017" name="BMC Genomics">
        <title>Chromosome level assembly and secondary metabolite potential of the parasitic fungus Cordyceps militaris.</title>
        <authorList>
            <person name="Kramer G.J."/>
            <person name="Nodwell J.R."/>
        </authorList>
    </citation>
    <scope>NUCLEOTIDE SEQUENCE [LARGE SCALE GENOMIC DNA]</scope>
    <source>
        <strain evidence="6 7">ATCC 34164</strain>
    </source>
</reference>
<evidence type="ECO:0000256" key="5">
    <source>
        <dbReference type="ARBA" id="ARBA00023235"/>
    </source>
</evidence>
<accession>A0A2H4SJQ5</accession>
<evidence type="ECO:0000256" key="2">
    <source>
        <dbReference type="ARBA" id="ARBA00005005"/>
    </source>
</evidence>
<dbReference type="InterPro" id="IPR051053">
    <property type="entry name" value="ECH/Chromodomain_protein"/>
</dbReference>
<gene>
    <name evidence="6" type="ORF">A9K55_007610</name>
</gene>
<dbReference type="OrthoDB" id="448450at2759"/>
<keyword evidence="5 6" id="KW-0413">Isomerase</keyword>
<dbReference type="Gene3D" id="3.90.226.10">
    <property type="entry name" value="2-enoyl-CoA Hydratase, Chain A, domain 1"/>
    <property type="match status" value="1"/>
</dbReference>
<name>A0A2H4SJQ5_CORMI</name>
<dbReference type="PANTHER" id="PTHR43684:SF1">
    <property type="entry name" value="ENOYL-COA DELTA ISOMERASE 2"/>
    <property type="match status" value="1"/>
</dbReference>
<evidence type="ECO:0000313" key="6">
    <source>
        <dbReference type="EMBL" id="ATY63334.1"/>
    </source>
</evidence>
<dbReference type="Proteomes" id="UP000323067">
    <property type="component" value="Chromosome vii"/>
</dbReference>
<comment type="subcellular location">
    <subcellularLocation>
        <location evidence="1">Peroxisome</location>
    </subcellularLocation>
</comment>
<organism evidence="6 7">
    <name type="scientific">Cordyceps militaris</name>
    <name type="common">Caterpillar fungus</name>
    <name type="synonym">Clavaria militaris</name>
    <dbReference type="NCBI Taxonomy" id="73501"/>
    <lineage>
        <taxon>Eukaryota</taxon>
        <taxon>Fungi</taxon>
        <taxon>Dikarya</taxon>
        <taxon>Ascomycota</taxon>
        <taxon>Pezizomycotina</taxon>
        <taxon>Sordariomycetes</taxon>
        <taxon>Hypocreomycetidae</taxon>
        <taxon>Hypocreales</taxon>
        <taxon>Cordycipitaceae</taxon>
        <taxon>Cordyceps</taxon>
    </lineage>
</organism>
<dbReference type="EMBL" id="CP023324">
    <property type="protein sequence ID" value="ATY63334.1"/>
    <property type="molecule type" value="Genomic_DNA"/>
</dbReference>
<dbReference type="GO" id="GO:0004165">
    <property type="term" value="F:delta(3)-delta(2)-enoyl-CoA isomerase activity"/>
    <property type="evidence" value="ECO:0007669"/>
    <property type="project" value="UniProtKB-ARBA"/>
</dbReference>
<dbReference type="SUPFAM" id="SSF52096">
    <property type="entry name" value="ClpP/crotonase"/>
    <property type="match status" value="1"/>
</dbReference>
<comment type="pathway">
    <text evidence="2">Lipid metabolism; fatty acid beta-oxidation.</text>
</comment>
<evidence type="ECO:0000313" key="7">
    <source>
        <dbReference type="Proteomes" id="UP000323067"/>
    </source>
</evidence>
<dbReference type="InterPro" id="IPR001753">
    <property type="entry name" value="Enoyl-CoA_hydra/iso"/>
</dbReference>
<dbReference type="GO" id="GO:0005782">
    <property type="term" value="C:peroxisomal matrix"/>
    <property type="evidence" value="ECO:0007669"/>
    <property type="project" value="TreeGrafter"/>
</dbReference>
<dbReference type="VEuPathDB" id="FungiDB:CCM_07290"/>
<sequence length="297" mass="32801">MFKIDKDANGNYYNYFAKYRRISTLLNTMSDKIISLEYRGRVAVITIDNQSKLNALSQKEYFEIAQSLRAIEKHDEVFVTVVLAKGRFFSAGADVSISRATPTDPEESYAYWLQNFSAFNLNTTLALAEHPKVLVFGLNGPAVGLSAALVGHADFVYCTPKTFLLTPFSSLGLVAEGGASRALALRLGPARAAEALIASRRITADALERCGFVNAVFDEPDWQSFHARVLKEVDDTMGDHLSGDSMIGIKSLLKAPERAILESQNSKEVMAGLQRFVKGIPQEEFRKLASGEKRHKL</sequence>
<keyword evidence="4" id="KW-0576">Peroxisome</keyword>
<dbReference type="GO" id="GO:0006635">
    <property type="term" value="P:fatty acid beta-oxidation"/>
    <property type="evidence" value="ECO:0007669"/>
    <property type="project" value="TreeGrafter"/>
</dbReference>
<protein>
    <submittedName>
        <fullName evidence="6">Peroxisomal D3,D2-enoyl-isomerase</fullName>
    </submittedName>
</protein>
<evidence type="ECO:0000256" key="1">
    <source>
        <dbReference type="ARBA" id="ARBA00004275"/>
    </source>
</evidence>
<proteinExistence type="inferred from homology"/>
<dbReference type="FunFam" id="3.90.226.10:FF:000048">
    <property type="entry name" value="3,2-trans-enoyl-CoA isomerase"/>
    <property type="match status" value="1"/>
</dbReference>
<dbReference type="AlphaFoldDB" id="A0A2H4SJQ5"/>
<dbReference type="CDD" id="cd06558">
    <property type="entry name" value="crotonase-like"/>
    <property type="match status" value="1"/>
</dbReference>
<evidence type="ECO:0000256" key="4">
    <source>
        <dbReference type="ARBA" id="ARBA00023140"/>
    </source>
</evidence>
<dbReference type="VEuPathDB" id="FungiDB:A9K55_007610"/>